<dbReference type="OrthoDB" id="413077at2759"/>
<keyword evidence="7" id="KW-0479">Metal-binding</keyword>
<evidence type="ECO:0000313" key="18">
    <source>
        <dbReference type="EMBL" id="OLL23864.1"/>
    </source>
</evidence>
<keyword evidence="19" id="KW-1185">Reference proteome</keyword>
<evidence type="ECO:0000256" key="1">
    <source>
        <dbReference type="ARBA" id="ARBA00001946"/>
    </source>
</evidence>
<dbReference type="SUPFAM" id="SSF52518">
    <property type="entry name" value="Thiamin diphosphate-binding fold (THDP-binding)"/>
    <property type="match status" value="2"/>
</dbReference>
<dbReference type="PANTHER" id="PTHR23152">
    <property type="entry name" value="2-OXOGLUTARATE DEHYDROGENASE"/>
    <property type="match status" value="1"/>
</dbReference>
<dbReference type="FunFam" id="3.40.50.12470:FF:000003">
    <property type="entry name" value="2-oxoglutarate dehydrogenase E1 component"/>
    <property type="match status" value="1"/>
</dbReference>
<dbReference type="Gene3D" id="3.40.50.970">
    <property type="match status" value="1"/>
</dbReference>
<dbReference type="Pfam" id="PF16870">
    <property type="entry name" value="OxoGdeHyase_C"/>
    <property type="match status" value="1"/>
</dbReference>
<dbReference type="Gene3D" id="1.10.287.1150">
    <property type="entry name" value="TPP helical domain"/>
    <property type="match status" value="1"/>
</dbReference>
<comment type="cofactor">
    <cofactor evidence="1">
        <name>Mg(2+)</name>
        <dbReference type="ChEBI" id="CHEBI:18420"/>
    </cofactor>
</comment>
<dbReference type="OMA" id="RDSYCRT"/>
<dbReference type="GO" id="GO:0030976">
    <property type="term" value="F:thiamine pyrophosphate binding"/>
    <property type="evidence" value="ECO:0007669"/>
    <property type="project" value="InterPro"/>
</dbReference>
<evidence type="ECO:0000256" key="4">
    <source>
        <dbReference type="ARBA" id="ARBA00006936"/>
    </source>
</evidence>
<dbReference type="FunFam" id="3.40.50.970:FF:000002">
    <property type="entry name" value="2-oxoglutarate dehydrogenase, E1 component"/>
    <property type="match status" value="1"/>
</dbReference>
<dbReference type="InterPro" id="IPR005475">
    <property type="entry name" value="Transketolase-like_Pyr-bd"/>
</dbReference>
<dbReference type="GO" id="GO:0042645">
    <property type="term" value="C:mitochondrial nucleoid"/>
    <property type="evidence" value="ECO:0007669"/>
    <property type="project" value="EnsemblFungi"/>
</dbReference>
<dbReference type="EMBL" id="LXFE01001156">
    <property type="protein sequence ID" value="OLL23864.1"/>
    <property type="molecule type" value="Genomic_DNA"/>
</dbReference>
<protein>
    <recommendedName>
        <fullName evidence="14">2-oxoglutarate dehydrogenase, mitochondrial</fullName>
        <ecNumber evidence="5">1.2.4.2</ecNumber>
    </recommendedName>
    <alternativeName>
        <fullName evidence="15">2-oxoglutarate dehydrogenase complex component E1</fullName>
    </alternativeName>
</protein>
<feature type="domain" description="Transketolase-like pyrimidine-binding" evidence="17">
    <location>
        <begin position="610"/>
        <end position="818"/>
    </location>
</feature>
<evidence type="ECO:0000256" key="6">
    <source>
        <dbReference type="ARBA" id="ARBA00022532"/>
    </source>
</evidence>
<dbReference type="InterPro" id="IPR031717">
    <property type="entry name" value="ODO-1/KGD_C"/>
</dbReference>
<comment type="cofactor">
    <cofactor evidence="2">
        <name>thiamine diphosphate</name>
        <dbReference type="ChEBI" id="CHEBI:58937"/>
    </cofactor>
</comment>
<dbReference type="NCBIfam" id="NF006914">
    <property type="entry name" value="PRK09404.1"/>
    <property type="match status" value="1"/>
</dbReference>
<dbReference type="PANTHER" id="PTHR23152:SF4">
    <property type="entry name" value="2-OXOADIPATE DEHYDROGENASE COMPLEX COMPONENT E1"/>
    <property type="match status" value="1"/>
</dbReference>
<dbReference type="SMART" id="SM00861">
    <property type="entry name" value="Transket_pyr"/>
    <property type="match status" value="1"/>
</dbReference>
<dbReference type="Pfam" id="PF00676">
    <property type="entry name" value="E1_dh"/>
    <property type="match status" value="1"/>
</dbReference>
<dbReference type="Proteomes" id="UP000186594">
    <property type="component" value="Unassembled WGS sequence"/>
</dbReference>
<evidence type="ECO:0000256" key="8">
    <source>
        <dbReference type="ARBA" id="ARBA00022842"/>
    </source>
</evidence>
<dbReference type="NCBIfam" id="NF008907">
    <property type="entry name" value="PRK12270.1"/>
    <property type="match status" value="1"/>
</dbReference>
<evidence type="ECO:0000256" key="15">
    <source>
        <dbReference type="ARBA" id="ARBA00042984"/>
    </source>
</evidence>
<keyword evidence="11" id="KW-0786">Thiamine pyrophosphate</keyword>
<dbReference type="CDD" id="cd02016">
    <property type="entry name" value="TPP_E1_OGDC_like"/>
    <property type="match status" value="1"/>
</dbReference>
<comment type="function">
    <text evidence="13">The 2-oxoglutarate dehydrogenase complex catalyzes the overall conversion of 2-oxoglutarate to succinyl-CoA and CO(2). It contains multiple copies of three enzymatic components: 2-oxoglutarate dehydrogenase (E1), dihydrolipoamide succinyltransferase (E2) and lipoamide dehydrogenase (E3).</text>
</comment>
<reference evidence="18 19" key="1">
    <citation type="submission" date="2016-04" db="EMBL/GenBank/DDBJ databases">
        <title>Evolutionary innovation and constraint leading to complex multicellularity in the Ascomycota.</title>
        <authorList>
            <person name="Cisse O."/>
            <person name="Nguyen A."/>
            <person name="Hewitt D.A."/>
            <person name="Jedd G."/>
            <person name="Stajich J.E."/>
        </authorList>
    </citation>
    <scope>NUCLEOTIDE SEQUENCE [LARGE SCALE GENOMIC DNA]</scope>
    <source>
        <strain evidence="18 19">DAH-3</strain>
    </source>
</reference>
<evidence type="ECO:0000256" key="11">
    <source>
        <dbReference type="ARBA" id="ARBA00023052"/>
    </source>
</evidence>
<dbReference type="GO" id="GO:0006103">
    <property type="term" value="P:2-oxoglutarate metabolic process"/>
    <property type="evidence" value="ECO:0007669"/>
    <property type="project" value="EnsemblFungi"/>
</dbReference>
<dbReference type="InterPro" id="IPR032106">
    <property type="entry name" value="2-oxogl_dehyd_N"/>
</dbReference>
<dbReference type="EC" id="1.2.4.2" evidence="5"/>
<keyword evidence="8" id="KW-0460">Magnesium</keyword>
<dbReference type="FunFam" id="1.10.287.1150:FF:000002">
    <property type="entry name" value="2-oxoglutarate dehydrogenase E1 component"/>
    <property type="match status" value="1"/>
</dbReference>
<evidence type="ECO:0000256" key="12">
    <source>
        <dbReference type="ARBA" id="ARBA00023128"/>
    </source>
</evidence>
<dbReference type="GO" id="GO:0046872">
    <property type="term" value="F:metal ion binding"/>
    <property type="evidence" value="ECO:0007669"/>
    <property type="project" value="UniProtKB-KW"/>
</dbReference>
<keyword evidence="9" id="KW-0809">Transit peptide</keyword>
<dbReference type="Pfam" id="PF02779">
    <property type="entry name" value="Transket_pyr"/>
    <property type="match status" value="1"/>
</dbReference>
<dbReference type="STRING" id="1198029.A0A1U7LMH9"/>
<dbReference type="GO" id="GO:0006099">
    <property type="term" value="P:tricarboxylic acid cycle"/>
    <property type="evidence" value="ECO:0007669"/>
    <property type="project" value="UniProtKB-KW"/>
</dbReference>
<gene>
    <name evidence="18" type="ORF">NEOLI_003753</name>
</gene>
<evidence type="ECO:0000256" key="10">
    <source>
        <dbReference type="ARBA" id="ARBA00023002"/>
    </source>
</evidence>
<evidence type="ECO:0000256" key="9">
    <source>
        <dbReference type="ARBA" id="ARBA00022946"/>
    </source>
</evidence>
<evidence type="ECO:0000256" key="3">
    <source>
        <dbReference type="ARBA" id="ARBA00004305"/>
    </source>
</evidence>
<comment type="similarity">
    <text evidence="4">Belongs to the alpha-ketoglutarate dehydrogenase family.</text>
</comment>
<comment type="catalytic activity">
    <reaction evidence="16">
        <text>N(6)-[(R)-lipoyl]-L-lysyl-[protein] + 2-oxoglutarate + H(+) = N(6)-[(R)-S(8)-succinyldihydrolipoyl]-L-lysyl-[protein] + CO2</text>
        <dbReference type="Rhea" id="RHEA:12188"/>
        <dbReference type="Rhea" id="RHEA-COMP:10474"/>
        <dbReference type="Rhea" id="RHEA-COMP:20092"/>
        <dbReference type="ChEBI" id="CHEBI:15378"/>
        <dbReference type="ChEBI" id="CHEBI:16526"/>
        <dbReference type="ChEBI" id="CHEBI:16810"/>
        <dbReference type="ChEBI" id="CHEBI:83099"/>
        <dbReference type="ChEBI" id="CHEBI:83120"/>
        <dbReference type="EC" id="1.2.4.2"/>
    </reaction>
</comment>
<keyword evidence="6" id="KW-0816">Tricarboxylic acid cycle</keyword>
<dbReference type="GO" id="GO:0004591">
    <property type="term" value="F:oxoglutarate dehydrogenase (succinyl-transferring) activity"/>
    <property type="evidence" value="ECO:0007669"/>
    <property type="project" value="UniProtKB-EC"/>
</dbReference>
<evidence type="ECO:0000259" key="17">
    <source>
        <dbReference type="SMART" id="SM00861"/>
    </source>
</evidence>
<dbReference type="InterPro" id="IPR042179">
    <property type="entry name" value="KGD_C_sf"/>
</dbReference>
<dbReference type="PIRSF" id="PIRSF000157">
    <property type="entry name" value="Oxoglu_dh_E1"/>
    <property type="match status" value="1"/>
</dbReference>
<keyword evidence="12" id="KW-0496">Mitochondrion</keyword>
<evidence type="ECO:0000256" key="13">
    <source>
        <dbReference type="ARBA" id="ARBA00037426"/>
    </source>
</evidence>
<name>A0A1U7LMH9_NEOID</name>
<dbReference type="GO" id="GO:0045252">
    <property type="term" value="C:oxoglutarate dehydrogenase complex"/>
    <property type="evidence" value="ECO:0007669"/>
    <property type="project" value="EnsemblFungi"/>
</dbReference>
<keyword evidence="10" id="KW-0560">Oxidoreductase</keyword>
<organism evidence="18 19">
    <name type="scientific">Neolecta irregularis (strain DAH-3)</name>
    <dbReference type="NCBI Taxonomy" id="1198029"/>
    <lineage>
        <taxon>Eukaryota</taxon>
        <taxon>Fungi</taxon>
        <taxon>Dikarya</taxon>
        <taxon>Ascomycota</taxon>
        <taxon>Taphrinomycotina</taxon>
        <taxon>Neolectales</taxon>
        <taxon>Neolectaceae</taxon>
        <taxon>Neolecta</taxon>
    </lineage>
</organism>
<dbReference type="Gene3D" id="3.40.50.12470">
    <property type="match status" value="1"/>
</dbReference>
<comment type="caution">
    <text evidence="18">The sequence shown here is derived from an EMBL/GenBank/DDBJ whole genome shotgun (WGS) entry which is preliminary data.</text>
</comment>
<dbReference type="InterPro" id="IPR011603">
    <property type="entry name" value="2oxoglutarate_DH_E1"/>
</dbReference>
<evidence type="ECO:0000256" key="16">
    <source>
        <dbReference type="ARBA" id="ARBA00051911"/>
    </source>
</evidence>
<accession>A0A1U7LMH9</accession>
<evidence type="ECO:0000256" key="7">
    <source>
        <dbReference type="ARBA" id="ARBA00022723"/>
    </source>
</evidence>
<evidence type="ECO:0000313" key="19">
    <source>
        <dbReference type="Proteomes" id="UP000186594"/>
    </source>
</evidence>
<dbReference type="Gene3D" id="3.40.50.11610">
    <property type="entry name" value="Multifunctional 2-oxoglutarate metabolism enzyme, C-terminal domain"/>
    <property type="match status" value="1"/>
</dbReference>
<evidence type="ECO:0000256" key="2">
    <source>
        <dbReference type="ARBA" id="ARBA00001964"/>
    </source>
</evidence>
<dbReference type="InterPro" id="IPR029061">
    <property type="entry name" value="THDP-binding"/>
</dbReference>
<dbReference type="NCBIfam" id="TIGR00239">
    <property type="entry name" value="2oxo_dh_E1"/>
    <property type="match status" value="1"/>
</dbReference>
<dbReference type="AlphaFoldDB" id="A0A1U7LMH9"/>
<evidence type="ECO:0000256" key="5">
    <source>
        <dbReference type="ARBA" id="ARBA00012280"/>
    </source>
</evidence>
<proteinExistence type="inferred from homology"/>
<evidence type="ECO:0000256" key="14">
    <source>
        <dbReference type="ARBA" id="ARBA00040267"/>
    </source>
</evidence>
<dbReference type="InterPro" id="IPR001017">
    <property type="entry name" value="DH_E1"/>
</dbReference>
<sequence>MATAQPVHTDTFLEGNSSNYIDAMYQAYKQDPASVHLSWRVYFQNLDANVDPKAAFIPPPIIIPTPTGGVATFSPSPGMGDSKVTNHLKVQLLVRAYQVRGHHKAKIDPLGIKDEAELQHGYPKELQLPHYGFSEKDLDAEFSLGPGILPRFVKKGQDKMTLREIIQTCERIYCGSYGIEYVHIPDREQCDWIRERVEIPQPYKYSIDEKRRILDRLIWSTSFERFLASKYPNEKRFGLEGCETLIPAMKSLIDTSVDLGVKSIVIGMPHRGRLNVLSNVVRKPNESIFSEFSSSTEPGDEGSGDVKYHLGMNYERPTPSGKRVNLSLVANPSHLEAEDPVVLGKVRAIQHYSKDEKEFNQAMSLLLHGDAAFAAQGIVYETMGMHSLPHYATGGTIHMIVNNQIGFTTDPRFARSTPYCSDIAKSIDAPIFHVNGDDVEALTFISELASEWRAKFKRDVVIDIICYRKYGHNETDQPSFTQPRMYQRIGTQPNSLDLYVKQLLDEGTFTEKDIEEHKKWVWGMLEQSFDESKDYQSTSKEWLTSSWNGFASPKDLASKILPHLPTSVPAESLKELGNLISDYPKDFNVHPNLKRILKARGKAVDDGQGIDMSTGEALAWGTLLKEGSHVRVSGQDVERGTFSQRHAVLHDQVNESTFIPLATIKDNAFVICNSSLSEYGVLGFEYGYSLSSPNALVVWEAQFGDFANNAQCIIDQFIASGETKWFQRSGITMSLPHGYDGQGPEHSSGRIERFLQLCNEDPRVFPSEAKLQRQHQDCNIQVVYPTIPSNIFHMYRRQIRREFRKPLIYFFSKSLLRHPLARSNLDELTDGHFQRILRDPGHKDRTLKPESEVRKMILCTGQVYVALYKARAAAKLDDVAIVRIEQLHPFDWAGLKTLLEEYPLQDICWTQEEPLNAGAWSFISPRLETLLYETKFKGLKVRYAGRGPSASVATGNKNAHIAEEQEFLAEALGTKHQ</sequence>
<dbReference type="Pfam" id="PF16078">
    <property type="entry name" value="2-oxogl_dehyd_N"/>
    <property type="match status" value="1"/>
</dbReference>
<comment type="subcellular location">
    <subcellularLocation>
        <location evidence="3">Mitochondrion matrix</location>
    </subcellularLocation>
</comment>